<evidence type="ECO:0000256" key="7">
    <source>
        <dbReference type="ARBA" id="ARBA00022737"/>
    </source>
</evidence>
<evidence type="ECO:0000256" key="6">
    <source>
        <dbReference type="ARBA" id="ARBA00022729"/>
    </source>
</evidence>
<feature type="signal peptide" evidence="13">
    <location>
        <begin position="1"/>
        <end position="24"/>
    </location>
</feature>
<dbReference type="PANTHER" id="PTHR35008:SF8">
    <property type="entry name" value="ALCOHOL DEHYDROGENASE CYTOCHROME C SUBUNIT"/>
    <property type="match status" value="1"/>
</dbReference>
<dbReference type="Gene3D" id="1.10.760.10">
    <property type="entry name" value="Cytochrome c-like domain"/>
    <property type="match status" value="2"/>
</dbReference>
<gene>
    <name evidence="15" type="ORF">AWB78_01401</name>
</gene>
<sequence length="413" mass="44297">MSARRSLVTGVLIVLACCFGRAMAQTQSVTQGEYLVRAGGCMSCHTVDPARPFAGGRPIPTPFGNVFAPNITSDRETGIGAWTDAQFIRSMREGIGRHGERLYPAFPYTAYTLLSDGDLLAMRAYLATVPPVRAVTPRNALTFPFDQRWLMALWNLVNFSPGRFVPDASKSAEWNRGAYLVEGLGHCGECHTPRNRLGGLKDVEQLSGATVAGWHAGNLTPERGAGIGAWRDDELLRFLSTGAAPGRAYALGPMAEVVAGNTQYLTPADLRAMIAYLRAVPPVAVKDARERTRFGQAARTDITASDTPGARLYAAACATCHGITGEGGKPFPSLVRDGVTGAMGIASTNNLVLVILHGVNRRTRDAHVLMPAFGTHMSDEQIAELANYVTRQFGDPRATTDAKAVAKLRSLPQ</sequence>
<keyword evidence="5 12" id="KW-0479">Metal-binding</keyword>
<feature type="binding site" description="axial binding residue" evidence="12">
    <location>
        <position position="321"/>
    </location>
    <ligand>
        <name>heme c</name>
        <dbReference type="ChEBI" id="CHEBI:61717"/>
        <label>3</label>
    </ligand>
    <ligandPart>
        <name>Fe</name>
        <dbReference type="ChEBI" id="CHEBI:18248"/>
    </ligandPart>
</feature>
<dbReference type="SUPFAM" id="SSF46626">
    <property type="entry name" value="Cytochrome c"/>
    <property type="match status" value="3"/>
</dbReference>
<dbReference type="RefSeq" id="WP_062603557.1">
    <property type="nucleotide sequence ID" value="NZ_FCOX02000005.1"/>
</dbReference>
<evidence type="ECO:0000313" key="16">
    <source>
        <dbReference type="Proteomes" id="UP000071859"/>
    </source>
</evidence>
<feature type="binding site" description="covalent" evidence="11">
    <location>
        <position position="41"/>
    </location>
    <ligand>
        <name>heme c</name>
        <dbReference type="ChEBI" id="CHEBI:61717"/>
        <label>1</label>
    </ligand>
</feature>
<protein>
    <submittedName>
        <fullName evidence="15">Cytochrome c, class I</fullName>
    </submittedName>
</protein>
<accession>A0A158AAI0</accession>
<evidence type="ECO:0000256" key="3">
    <source>
        <dbReference type="ARBA" id="ARBA00022475"/>
    </source>
</evidence>
<evidence type="ECO:0000259" key="14">
    <source>
        <dbReference type="PROSITE" id="PS51007"/>
    </source>
</evidence>
<keyword evidence="2" id="KW-0813">Transport</keyword>
<dbReference type="EMBL" id="FCOX02000005">
    <property type="protein sequence ID" value="SAK54616.1"/>
    <property type="molecule type" value="Genomic_DNA"/>
</dbReference>
<name>A0A158AAI0_9BURK</name>
<feature type="binding site" description="covalent" evidence="11">
    <location>
        <position position="187"/>
    </location>
    <ligand>
        <name>heme c</name>
        <dbReference type="ChEBI" id="CHEBI:61717"/>
        <label>2</label>
    </ligand>
</feature>
<feature type="binding site" description="axial binding residue" evidence="12">
    <location>
        <position position="45"/>
    </location>
    <ligand>
        <name>heme c</name>
        <dbReference type="ChEBI" id="CHEBI:61717"/>
        <label>1</label>
    </ligand>
    <ligandPart>
        <name>Fe</name>
        <dbReference type="ChEBI" id="CHEBI:18248"/>
    </ligandPart>
</feature>
<dbReference type="PANTHER" id="PTHR35008">
    <property type="entry name" value="BLL4482 PROTEIN-RELATED"/>
    <property type="match status" value="1"/>
</dbReference>
<dbReference type="GO" id="GO:0005886">
    <property type="term" value="C:plasma membrane"/>
    <property type="evidence" value="ECO:0007669"/>
    <property type="project" value="UniProtKB-SubCell"/>
</dbReference>
<dbReference type="PROSITE" id="PS51007">
    <property type="entry name" value="CYTC"/>
    <property type="match status" value="3"/>
</dbReference>
<evidence type="ECO:0000256" key="5">
    <source>
        <dbReference type="ARBA" id="ARBA00022723"/>
    </source>
</evidence>
<organism evidence="15 16">
    <name type="scientific">Caballeronia calidae</name>
    <dbReference type="NCBI Taxonomy" id="1777139"/>
    <lineage>
        <taxon>Bacteria</taxon>
        <taxon>Pseudomonadati</taxon>
        <taxon>Pseudomonadota</taxon>
        <taxon>Betaproteobacteria</taxon>
        <taxon>Burkholderiales</taxon>
        <taxon>Burkholderiaceae</taxon>
        <taxon>Caballeronia</taxon>
    </lineage>
</organism>
<dbReference type="InterPro" id="IPR014353">
    <property type="entry name" value="Membr-bd_ADH_cyt_c"/>
</dbReference>
<keyword evidence="9 12" id="KW-0408">Iron</keyword>
<dbReference type="Pfam" id="PF00034">
    <property type="entry name" value="Cytochrom_C"/>
    <property type="match status" value="1"/>
</dbReference>
<feature type="domain" description="Cytochrome c" evidence="14">
    <location>
        <begin position="172"/>
        <end position="281"/>
    </location>
</feature>
<evidence type="ECO:0000256" key="4">
    <source>
        <dbReference type="ARBA" id="ARBA00022617"/>
    </source>
</evidence>
<evidence type="ECO:0000256" key="9">
    <source>
        <dbReference type="ARBA" id="ARBA00023004"/>
    </source>
</evidence>
<dbReference type="Pfam" id="PF13442">
    <property type="entry name" value="Cytochrome_CBB3"/>
    <property type="match status" value="1"/>
</dbReference>
<feature type="domain" description="Cytochrome c" evidence="14">
    <location>
        <begin position="304"/>
        <end position="393"/>
    </location>
</feature>
<feature type="binding site" description="covalent" evidence="11">
    <location>
        <position position="44"/>
    </location>
    <ligand>
        <name>heme c</name>
        <dbReference type="ChEBI" id="CHEBI:61717"/>
        <label>1</label>
    </ligand>
</feature>
<dbReference type="GO" id="GO:0020037">
    <property type="term" value="F:heme binding"/>
    <property type="evidence" value="ECO:0007669"/>
    <property type="project" value="InterPro"/>
</dbReference>
<dbReference type="GO" id="GO:0016614">
    <property type="term" value="F:oxidoreductase activity, acting on CH-OH group of donors"/>
    <property type="evidence" value="ECO:0007669"/>
    <property type="project" value="InterPro"/>
</dbReference>
<evidence type="ECO:0000256" key="10">
    <source>
        <dbReference type="ARBA" id="ARBA00023136"/>
    </source>
</evidence>
<evidence type="ECO:0000256" key="8">
    <source>
        <dbReference type="ARBA" id="ARBA00022982"/>
    </source>
</evidence>
<keyword evidence="10" id="KW-0472">Membrane</keyword>
<dbReference type="Proteomes" id="UP000071859">
    <property type="component" value="Unassembled WGS sequence"/>
</dbReference>
<feature type="chain" id="PRO_5007620469" evidence="13">
    <location>
        <begin position="25"/>
        <end position="413"/>
    </location>
</feature>
<keyword evidence="4 11" id="KW-0349">Heme</keyword>
<evidence type="ECO:0000256" key="12">
    <source>
        <dbReference type="PIRSR" id="PIRSR000018-51"/>
    </source>
</evidence>
<dbReference type="AlphaFoldDB" id="A0A158AAI0"/>
<dbReference type="InterPro" id="IPR008168">
    <property type="entry name" value="Cyt_C_IC"/>
</dbReference>
<dbReference type="InterPro" id="IPR051459">
    <property type="entry name" value="Cytochrome_c-type_DH"/>
</dbReference>
<feature type="binding site" description="covalent" evidence="11">
    <location>
        <position position="317"/>
    </location>
    <ligand>
        <name>heme c</name>
        <dbReference type="ChEBI" id="CHEBI:61717"/>
        <label>3</label>
    </ligand>
</feature>
<evidence type="ECO:0000256" key="13">
    <source>
        <dbReference type="SAM" id="SignalP"/>
    </source>
</evidence>
<feature type="binding site" description="covalent" evidence="11">
    <location>
        <position position="320"/>
    </location>
    <ligand>
        <name>heme c</name>
        <dbReference type="ChEBI" id="CHEBI:61717"/>
        <label>3</label>
    </ligand>
</feature>
<feature type="binding site" description="axial binding residue" evidence="12">
    <location>
        <position position="191"/>
    </location>
    <ligand>
        <name>heme c</name>
        <dbReference type="ChEBI" id="CHEBI:61717"/>
        <label>2</label>
    </ligand>
    <ligandPart>
        <name>Fe</name>
        <dbReference type="ChEBI" id="CHEBI:18248"/>
    </ligandPart>
</feature>
<evidence type="ECO:0000256" key="2">
    <source>
        <dbReference type="ARBA" id="ARBA00022448"/>
    </source>
</evidence>
<keyword evidence="7" id="KW-0677">Repeat</keyword>
<keyword evidence="8" id="KW-0249">Electron transport</keyword>
<dbReference type="GO" id="GO:0005506">
    <property type="term" value="F:iron ion binding"/>
    <property type="evidence" value="ECO:0007669"/>
    <property type="project" value="InterPro"/>
</dbReference>
<proteinExistence type="predicted"/>
<dbReference type="PIRSF" id="PIRSF000018">
    <property type="entry name" value="Mb_ADH_cyt_c"/>
    <property type="match status" value="1"/>
</dbReference>
<dbReference type="PRINTS" id="PR00605">
    <property type="entry name" value="CYTCHROMECIC"/>
</dbReference>
<dbReference type="InterPro" id="IPR009056">
    <property type="entry name" value="Cyt_c-like_dom"/>
</dbReference>
<keyword evidence="6 13" id="KW-0732">Signal</keyword>
<comment type="caution">
    <text evidence="15">The sequence shown here is derived from an EMBL/GenBank/DDBJ whole genome shotgun (WGS) entry which is preliminary data.</text>
</comment>
<dbReference type="PROSITE" id="PS51257">
    <property type="entry name" value="PROKAR_LIPOPROTEIN"/>
    <property type="match status" value="1"/>
</dbReference>
<keyword evidence="3" id="KW-1003">Cell membrane</keyword>
<feature type="domain" description="Cytochrome c" evidence="14">
    <location>
        <begin position="27"/>
        <end position="130"/>
    </location>
</feature>
<feature type="binding site" description="covalent" evidence="11">
    <location>
        <position position="190"/>
    </location>
    <ligand>
        <name>heme c</name>
        <dbReference type="ChEBI" id="CHEBI:61717"/>
        <label>2</label>
    </ligand>
</feature>
<evidence type="ECO:0000256" key="11">
    <source>
        <dbReference type="PIRSR" id="PIRSR000018-50"/>
    </source>
</evidence>
<dbReference type="OrthoDB" id="9809720at2"/>
<dbReference type="InterPro" id="IPR036909">
    <property type="entry name" value="Cyt_c-like_dom_sf"/>
</dbReference>
<keyword evidence="16" id="KW-1185">Reference proteome</keyword>
<dbReference type="GO" id="GO:0009055">
    <property type="term" value="F:electron transfer activity"/>
    <property type="evidence" value="ECO:0007669"/>
    <property type="project" value="InterPro"/>
</dbReference>
<evidence type="ECO:0000313" key="15">
    <source>
        <dbReference type="EMBL" id="SAK54616.1"/>
    </source>
</evidence>
<comment type="cofactor">
    <cofactor evidence="11">
        <name>heme c</name>
        <dbReference type="ChEBI" id="CHEBI:61717"/>
    </cofactor>
    <text evidence="11">Binds 3 heme c groups covalently per subunit.</text>
</comment>
<evidence type="ECO:0000256" key="1">
    <source>
        <dbReference type="ARBA" id="ARBA00004236"/>
    </source>
</evidence>
<comment type="subcellular location">
    <subcellularLocation>
        <location evidence="1">Cell membrane</location>
    </subcellularLocation>
</comment>
<reference evidence="15" key="1">
    <citation type="submission" date="2016-01" db="EMBL/GenBank/DDBJ databases">
        <authorList>
            <person name="Peeters C."/>
        </authorList>
    </citation>
    <scope>NUCLEOTIDE SEQUENCE</scope>
    <source>
        <strain evidence="15">LMG 29321</strain>
    </source>
</reference>